<keyword evidence="5" id="KW-0808">Transferase</keyword>
<proteinExistence type="inferred from homology"/>
<dbReference type="Gene3D" id="3.40.50.11380">
    <property type="match status" value="1"/>
</dbReference>
<keyword evidence="6" id="KW-0677">Repeat</keyword>
<dbReference type="GO" id="GO:0097363">
    <property type="term" value="F:protein O-acetylglucosaminyltransferase activity"/>
    <property type="evidence" value="ECO:0007669"/>
    <property type="project" value="UniProtKB-EC"/>
</dbReference>
<evidence type="ECO:0000259" key="9">
    <source>
        <dbReference type="Pfam" id="PF13844"/>
    </source>
</evidence>
<feature type="domain" description="O-GlcNAc transferase C-terminal" evidence="9">
    <location>
        <begin position="354"/>
        <end position="553"/>
    </location>
</feature>
<comment type="similarity">
    <text evidence="2">Belongs to the glycosyltransferase 41 family. O-GlcNAc transferase subfamily.</text>
</comment>
<dbReference type="RefSeq" id="WP_062082172.1">
    <property type="nucleotide sequence ID" value="NZ_FCOK02000003.1"/>
</dbReference>
<evidence type="ECO:0000256" key="7">
    <source>
        <dbReference type="ARBA" id="ARBA00022803"/>
    </source>
</evidence>
<accession>A0A158F8F2</accession>
<dbReference type="PANTHER" id="PTHR44835">
    <property type="entry name" value="UDP-N-ACETYLGLUCOSAMINE--PEPTIDE N-ACETYLGLUCOSAMINYLTRANSFERASE SPINDLY-RELATED"/>
    <property type="match status" value="1"/>
</dbReference>
<dbReference type="Gene3D" id="3.40.50.2000">
    <property type="entry name" value="Glycogen Phosphorylase B"/>
    <property type="match status" value="1"/>
</dbReference>
<evidence type="ECO:0000256" key="6">
    <source>
        <dbReference type="ARBA" id="ARBA00022737"/>
    </source>
</evidence>
<reference evidence="10 11" key="1">
    <citation type="submission" date="2016-01" db="EMBL/GenBank/DDBJ databases">
        <authorList>
            <person name="Oliw E.H."/>
        </authorList>
    </citation>
    <scope>NUCLEOTIDE SEQUENCE [LARGE SCALE GENOMIC DNA]</scope>
    <source>
        <strain evidence="10">LMG 27134</strain>
    </source>
</reference>
<organism evidence="10 11">
    <name type="scientific">Caballeronia udeis</name>
    <dbReference type="NCBI Taxonomy" id="1232866"/>
    <lineage>
        <taxon>Bacteria</taxon>
        <taxon>Pseudomonadati</taxon>
        <taxon>Pseudomonadota</taxon>
        <taxon>Betaproteobacteria</taxon>
        <taxon>Burkholderiales</taxon>
        <taxon>Burkholderiaceae</taxon>
        <taxon>Caballeronia</taxon>
    </lineage>
</organism>
<protein>
    <recommendedName>
        <fullName evidence="3">protein O-GlcNAc transferase</fullName>
        <ecNumber evidence="3">2.4.1.255</ecNumber>
    </recommendedName>
</protein>
<feature type="repeat" description="TPR" evidence="8">
    <location>
        <begin position="219"/>
        <end position="252"/>
    </location>
</feature>
<dbReference type="SMART" id="SM00028">
    <property type="entry name" value="TPR"/>
    <property type="match status" value="6"/>
</dbReference>
<gene>
    <name evidence="10" type="ORF">AWB69_00708</name>
</gene>
<sequence>MNVSVELPDSNLSATDPDFEQALAEVRTAALEHHRNGRIDEAESLYHMLLDARPGDPDINYNMGVIVYGRGQYAAAVPYFEVAVGANPNQGQYWSSYIEALTNSGEIAAAWIVLEMAQQRGLTGPVINTLIAGITAATKAREVAEQAASAPSVGTPAPAQPVEPQPVAASAGATAKTRLGAAVPTPQEVNRTVTLYNQGRVVEAAALARSLAERFPTHAPSWRVLGFAMHRLGRMREAIEPLGRAIDLVPADHESRRILADSLRDQGLHTQSEAHCRLIVEQDPQHGEAHRLLSMALEAQMRFGEAEASSRRAVELAPMSVDAGSMLAVTLIGQGLLAEAEVELRRTLALSPAHPKLHENLLFCMNHNDSVSADALFAQHLQFGEQCERQLRQRWKKHLNSRDPERRLNVGFVSGDLCRHAVASFVEPLLPHLANDPALKLHVYYNHTLQDETTLRLKQHVQDWNDIASLSDEALADKIRADRIDVLIDLSGHTGRNRLLTFARKPAPLQASWIGYPGTTGLQAMDYYLADRFLVPRGQAENQFTEKLAYLPACSVFSPYPASPPVNSLPALRNGYFTFGSFNRVSKIRAATVALWAKLLRAMPDSRMLLGSMPSGGDYSRLIEWFESEGIAQDRLDFRARSEEPVYLQQHHHVDLCLDTFPYAGGTTTMHATWMGVPTLTQSGDTIPSRAGATVMSHAGLFGFIASDEDDFLAKGLAIASDLKALAGIRAGLREQFRTSPLLNSQLIADSFSLVLRDMWRRWCAGQPAAPLEVCATGALGSH</sequence>
<feature type="repeat" description="TPR" evidence="8">
    <location>
        <begin position="57"/>
        <end position="90"/>
    </location>
</feature>
<evidence type="ECO:0000313" key="10">
    <source>
        <dbReference type="EMBL" id="SAL15300.1"/>
    </source>
</evidence>
<dbReference type="InterPro" id="IPR011990">
    <property type="entry name" value="TPR-like_helical_dom_sf"/>
</dbReference>
<evidence type="ECO:0000256" key="5">
    <source>
        <dbReference type="ARBA" id="ARBA00022679"/>
    </source>
</evidence>
<evidence type="ECO:0000256" key="3">
    <source>
        <dbReference type="ARBA" id="ARBA00011970"/>
    </source>
</evidence>
<dbReference type="Gene3D" id="1.25.40.10">
    <property type="entry name" value="Tetratricopeptide repeat domain"/>
    <property type="match status" value="3"/>
</dbReference>
<dbReference type="PANTHER" id="PTHR44835:SF1">
    <property type="entry name" value="PROTEIN O-GLCNAC TRANSFERASE"/>
    <property type="match status" value="1"/>
</dbReference>
<evidence type="ECO:0000256" key="2">
    <source>
        <dbReference type="ARBA" id="ARBA00005386"/>
    </source>
</evidence>
<evidence type="ECO:0000313" key="11">
    <source>
        <dbReference type="Proteomes" id="UP000054683"/>
    </source>
</evidence>
<name>A0A158F8F2_9BURK</name>
<dbReference type="OrthoDB" id="101857at2"/>
<evidence type="ECO:0000256" key="8">
    <source>
        <dbReference type="PROSITE-ProRule" id="PRU00339"/>
    </source>
</evidence>
<dbReference type="EMBL" id="FCOK02000003">
    <property type="protein sequence ID" value="SAL15300.1"/>
    <property type="molecule type" value="Genomic_DNA"/>
</dbReference>
<keyword evidence="7 8" id="KW-0802">TPR repeat</keyword>
<evidence type="ECO:0000256" key="1">
    <source>
        <dbReference type="ARBA" id="ARBA00004922"/>
    </source>
</evidence>
<dbReference type="EC" id="2.4.1.255" evidence="3"/>
<dbReference type="InterPro" id="IPR019734">
    <property type="entry name" value="TPR_rpt"/>
</dbReference>
<dbReference type="AlphaFoldDB" id="A0A158F8F2"/>
<dbReference type="Proteomes" id="UP000054683">
    <property type="component" value="Unassembled WGS sequence"/>
</dbReference>
<evidence type="ECO:0000256" key="4">
    <source>
        <dbReference type="ARBA" id="ARBA00022676"/>
    </source>
</evidence>
<feature type="domain" description="O-GlcNAc transferase C-terminal" evidence="9">
    <location>
        <begin position="577"/>
        <end position="747"/>
    </location>
</feature>
<dbReference type="Pfam" id="PF13844">
    <property type="entry name" value="Glyco_transf_41"/>
    <property type="match status" value="2"/>
</dbReference>
<dbReference type="SUPFAM" id="SSF48452">
    <property type="entry name" value="TPR-like"/>
    <property type="match status" value="2"/>
</dbReference>
<comment type="pathway">
    <text evidence="1">Protein modification; protein glycosylation.</text>
</comment>
<dbReference type="InterPro" id="IPR029489">
    <property type="entry name" value="OGT/SEC/SPY_C"/>
</dbReference>
<dbReference type="Pfam" id="PF13432">
    <property type="entry name" value="TPR_16"/>
    <property type="match status" value="2"/>
</dbReference>
<dbReference type="PROSITE" id="PS50005">
    <property type="entry name" value="TPR"/>
    <property type="match status" value="2"/>
</dbReference>
<keyword evidence="4" id="KW-0328">Glycosyltransferase</keyword>
<dbReference type="InterPro" id="IPR051939">
    <property type="entry name" value="Glycosyltr_41/O-GlcNAc_trsf"/>
</dbReference>